<evidence type="ECO:0000313" key="2">
    <source>
        <dbReference type="EMBL" id="GEN46574.1"/>
    </source>
</evidence>
<proteinExistence type="predicted"/>
<dbReference type="Proteomes" id="UP000321440">
    <property type="component" value="Unassembled WGS sequence"/>
</dbReference>
<feature type="transmembrane region" description="Helical" evidence="1">
    <location>
        <begin position="151"/>
        <end position="172"/>
    </location>
</feature>
<protein>
    <submittedName>
        <fullName evidence="2">ABC transporter permease</fullName>
    </submittedName>
</protein>
<keyword evidence="1" id="KW-1133">Transmembrane helix</keyword>
<dbReference type="EMBL" id="BJYA01000016">
    <property type="protein sequence ID" value="GEN46574.1"/>
    <property type="molecule type" value="Genomic_DNA"/>
</dbReference>
<evidence type="ECO:0000256" key="1">
    <source>
        <dbReference type="SAM" id="Phobius"/>
    </source>
</evidence>
<dbReference type="AlphaFoldDB" id="A0A511W650"/>
<dbReference type="OrthoDB" id="2658554at2"/>
<sequence length="329" mass="38007">MFHKALWKKEWKHNFLVSLGLLVAFLLAYVVSAFMRFDTWRFYQEHQPDHWEHAKAFEVNSIFEPNFFGMIAVGVVILMAGFLIGLEKNTKRHDFAMALPFSRREMFLTKYAMGLAVVLIGYNLSFWLAYFAIYQSEFSQLLAEVDLTNSYWLPLAAYFVIYSFAMFIGTISGEIKSQIALTLIFLVFPQGIFVLVGQFFNVHGFDFSEVELTGWVFEDLFWFNYLNNFFFDELNIWVPVIAGLVFTVLAIVIYEKSPSEYSGEFLMFRSLHPLFAFGIPFCSALLGGLMLSSMAPHNSSDALSLILYWLGALIALFFSWKITKKLLNR</sequence>
<dbReference type="PANTHER" id="PTHR39177">
    <property type="entry name" value="ABC TRANSPORTER PERMEASE YTRC-RELATED"/>
    <property type="match status" value="1"/>
</dbReference>
<keyword evidence="3" id="KW-1185">Reference proteome</keyword>
<name>A0A511W650_9BACI</name>
<keyword evidence="1" id="KW-0472">Membrane</keyword>
<evidence type="ECO:0000313" key="3">
    <source>
        <dbReference type="Proteomes" id="UP000321440"/>
    </source>
</evidence>
<reference evidence="2 3" key="1">
    <citation type="submission" date="2019-07" db="EMBL/GenBank/DDBJ databases">
        <title>Whole genome shotgun sequence of Alkalibacillus haloalkaliphilus NBRC 103110.</title>
        <authorList>
            <person name="Hosoyama A."/>
            <person name="Uohara A."/>
            <person name="Ohji S."/>
            <person name="Ichikawa N."/>
        </authorList>
    </citation>
    <scope>NUCLEOTIDE SEQUENCE [LARGE SCALE GENOMIC DNA]</scope>
    <source>
        <strain evidence="2 3">NBRC 103110</strain>
    </source>
</reference>
<feature type="transmembrane region" description="Helical" evidence="1">
    <location>
        <begin position="236"/>
        <end position="254"/>
    </location>
</feature>
<dbReference type="RefSeq" id="WP_146817500.1">
    <property type="nucleotide sequence ID" value="NZ_BJYA01000016.1"/>
</dbReference>
<dbReference type="PANTHER" id="PTHR39177:SF1">
    <property type="entry name" value="ABC TRANSPORTER PERMEASE YTRC-RELATED"/>
    <property type="match status" value="1"/>
</dbReference>
<feature type="transmembrane region" description="Helical" evidence="1">
    <location>
        <begin position="274"/>
        <end position="296"/>
    </location>
</feature>
<feature type="transmembrane region" description="Helical" evidence="1">
    <location>
        <begin position="107"/>
        <end position="131"/>
    </location>
</feature>
<feature type="transmembrane region" description="Helical" evidence="1">
    <location>
        <begin position="302"/>
        <end position="320"/>
    </location>
</feature>
<accession>A0A511W650</accession>
<gene>
    <name evidence="2" type="ORF">AHA02nite_23500</name>
</gene>
<dbReference type="PRINTS" id="PR02026">
    <property type="entry name" value="YTRCYTRDABC"/>
</dbReference>
<comment type="caution">
    <text evidence="2">The sequence shown here is derived from an EMBL/GenBank/DDBJ whole genome shotgun (WGS) entry which is preliminary data.</text>
</comment>
<organism evidence="2 3">
    <name type="scientific">Alkalibacillus haloalkaliphilus</name>
    <dbReference type="NCBI Taxonomy" id="94136"/>
    <lineage>
        <taxon>Bacteria</taxon>
        <taxon>Bacillati</taxon>
        <taxon>Bacillota</taxon>
        <taxon>Bacilli</taxon>
        <taxon>Bacillales</taxon>
        <taxon>Bacillaceae</taxon>
        <taxon>Alkalibacillus</taxon>
    </lineage>
</organism>
<feature type="transmembrane region" description="Helical" evidence="1">
    <location>
        <begin position="179"/>
        <end position="200"/>
    </location>
</feature>
<feature type="transmembrane region" description="Helical" evidence="1">
    <location>
        <begin position="67"/>
        <end position="86"/>
    </location>
</feature>
<dbReference type="Pfam" id="PF13346">
    <property type="entry name" value="ABC2_membrane_5"/>
    <property type="match status" value="1"/>
</dbReference>
<dbReference type="InterPro" id="IPR023264">
    <property type="entry name" value="ABC_transptr_acetoin_YtrC/YtrD"/>
</dbReference>
<keyword evidence="1" id="KW-0812">Transmembrane</keyword>
<dbReference type="InterPro" id="IPR053046">
    <property type="entry name" value="ABC-5_transporter"/>
</dbReference>
<dbReference type="InterPro" id="IPR025699">
    <property type="entry name" value="ABC2_memb-like"/>
</dbReference>